<evidence type="ECO:0000313" key="2">
    <source>
        <dbReference type="Proteomes" id="UP000011873"/>
    </source>
</evidence>
<evidence type="ECO:0000313" key="1">
    <source>
        <dbReference type="EMBL" id="EMJ79504.1"/>
    </source>
</evidence>
<dbReference type="Proteomes" id="UP000011873">
    <property type="component" value="Unassembled WGS sequence"/>
</dbReference>
<comment type="caution">
    <text evidence="1">The sequence shown here is derived from an EMBL/GenBank/DDBJ whole genome shotgun (WGS) entry which is preliminary data.</text>
</comment>
<dbReference type="EMBL" id="ANMU01000128">
    <property type="protein sequence ID" value="EMJ79504.1"/>
    <property type="molecule type" value="Genomic_DNA"/>
</dbReference>
<dbReference type="PATRIC" id="fig|1218567.3.peg.3320"/>
<protein>
    <submittedName>
        <fullName evidence="1">Uncharacterized protein</fullName>
    </submittedName>
</protein>
<proteinExistence type="predicted"/>
<dbReference type="AlphaFoldDB" id="M6BIY7"/>
<organism evidence="1 2">
    <name type="scientific">Leptospira borgpetersenii serovar Hardjo-bovis str. Sponselee</name>
    <dbReference type="NCBI Taxonomy" id="1303729"/>
    <lineage>
        <taxon>Bacteria</taxon>
        <taxon>Pseudomonadati</taxon>
        <taxon>Spirochaetota</taxon>
        <taxon>Spirochaetia</taxon>
        <taxon>Leptospirales</taxon>
        <taxon>Leptospiraceae</taxon>
        <taxon>Leptospira</taxon>
    </lineage>
</organism>
<name>M6BIY7_LEPBO</name>
<sequence length="39" mass="4677">MEFLSKKNSPKRRFLKPEKNIRFEISKKAPHFPDVFALT</sequence>
<gene>
    <name evidence="1" type="ORF">LEP1GSC016_2241</name>
</gene>
<reference evidence="1 2" key="1">
    <citation type="submission" date="2013-01" db="EMBL/GenBank/DDBJ databases">
        <authorList>
            <person name="Harkins D.M."/>
            <person name="Durkin A.S."/>
            <person name="Brinkac L.M."/>
            <person name="Haft D.H."/>
            <person name="Selengut J.D."/>
            <person name="Sanka R."/>
            <person name="DePew J."/>
            <person name="Purushe J."/>
            <person name="Galloway R.L."/>
            <person name="Vinetz J.M."/>
            <person name="Sutton G.G."/>
            <person name="Nierman W.C."/>
            <person name="Fouts D.E."/>
        </authorList>
    </citation>
    <scope>NUCLEOTIDE SEQUENCE [LARGE SCALE GENOMIC DNA]</scope>
    <source>
        <strain evidence="1 2">Sponselee CDC</strain>
    </source>
</reference>
<accession>M6BIY7</accession>